<feature type="region of interest" description="Disordered" evidence="1">
    <location>
        <begin position="1"/>
        <end position="64"/>
    </location>
</feature>
<reference evidence="2" key="1">
    <citation type="submission" date="2020-04" db="EMBL/GenBank/DDBJ databases">
        <authorList>
            <person name="Zhang T."/>
        </authorList>
    </citation>
    <scope>NUCLEOTIDE SEQUENCE</scope>
    <source>
        <strain evidence="2">HKST-UBA10</strain>
    </source>
</reference>
<name>A0A955RIG4_9BACT</name>
<reference evidence="2" key="2">
    <citation type="journal article" date="2021" name="Microbiome">
        <title>Successional dynamics and alternative stable states in a saline activated sludge microbial community over 9 years.</title>
        <authorList>
            <person name="Wang Y."/>
            <person name="Ye J."/>
            <person name="Ju F."/>
            <person name="Liu L."/>
            <person name="Boyd J.A."/>
            <person name="Deng Y."/>
            <person name="Parks D.H."/>
            <person name="Jiang X."/>
            <person name="Yin X."/>
            <person name="Woodcroft B.J."/>
            <person name="Tyson G.W."/>
            <person name="Hugenholtz P."/>
            <person name="Polz M.F."/>
            <person name="Zhang T."/>
        </authorList>
    </citation>
    <scope>NUCLEOTIDE SEQUENCE</scope>
    <source>
        <strain evidence="2">HKST-UBA10</strain>
    </source>
</reference>
<gene>
    <name evidence="2" type="ORF">KC660_04950</name>
</gene>
<evidence type="ECO:0000313" key="3">
    <source>
        <dbReference type="Proteomes" id="UP000782843"/>
    </source>
</evidence>
<protein>
    <submittedName>
        <fullName evidence="2">Uncharacterized protein</fullName>
    </submittedName>
</protein>
<accession>A0A955RIG4</accession>
<evidence type="ECO:0000313" key="2">
    <source>
        <dbReference type="EMBL" id="MCA9382722.1"/>
    </source>
</evidence>
<dbReference type="Proteomes" id="UP000782843">
    <property type="component" value="Unassembled WGS sequence"/>
</dbReference>
<comment type="caution">
    <text evidence="2">The sequence shown here is derived from an EMBL/GenBank/DDBJ whole genome shotgun (WGS) entry which is preliminary data.</text>
</comment>
<proteinExistence type="predicted"/>
<evidence type="ECO:0000256" key="1">
    <source>
        <dbReference type="SAM" id="MobiDB-lite"/>
    </source>
</evidence>
<organism evidence="2 3">
    <name type="scientific">Candidatus Dojkabacteria bacterium</name>
    <dbReference type="NCBI Taxonomy" id="2099670"/>
    <lineage>
        <taxon>Bacteria</taxon>
        <taxon>Candidatus Dojkabacteria</taxon>
    </lineage>
</organism>
<dbReference type="AlphaFoldDB" id="A0A955RIG4"/>
<dbReference type="EMBL" id="JAGQLG010000226">
    <property type="protein sequence ID" value="MCA9382722.1"/>
    <property type="molecule type" value="Genomic_DNA"/>
</dbReference>
<sequence length="64" mass="7043">MSEELPDENNGKRISFGDGLGRKTDNEEDVEDSGSGHSRMCPIILGTRIDGALDQPNDRPVEDR</sequence>